<dbReference type="SUPFAM" id="SSF55874">
    <property type="entry name" value="ATPase domain of HSP90 chaperone/DNA topoisomerase II/histidine kinase"/>
    <property type="match status" value="1"/>
</dbReference>
<reference evidence="5" key="1">
    <citation type="submission" date="2022-09" db="EMBL/GenBank/DDBJ databases">
        <title>Tahibacter sp. nov., isolated from a fresh water.</title>
        <authorList>
            <person name="Baek J.H."/>
            <person name="Lee J.K."/>
            <person name="Kim J.M."/>
            <person name="Jeon C.O."/>
        </authorList>
    </citation>
    <scope>NUCLEOTIDE SEQUENCE</scope>
    <source>
        <strain evidence="5">W38</strain>
    </source>
</reference>
<dbReference type="InterPro" id="IPR005467">
    <property type="entry name" value="His_kinase_dom"/>
</dbReference>
<dbReference type="InterPro" id="IPR003661">
    <property type="entry name" value="HisK_dim/P_dom"/>
</dbReference>
<dbReference type="CDD" id="cd00075">
    <property type="entry name" value="HATPase"/>
    <property type="match status" value="1"/>
</dbReference>
<dbReference type="SUPFAM" id="SSF47384">
    <property type="entry name" value="Homodimeric domain of signal transducing histidine kinase"/>
    <property type="match status" value="1"/>
</dbReference>
<name>A0ABY6B9J3_9GAMM</name>
<evidence type="ECO:0000256" key="2">
    <source>
        <dbReference type="ARBA" id="ARBA00012438"/>
    </source>
</evidence>
<dbReference type="SMART" id="SM00388">
    <property type="entry name" value="HisKA"/>
    <property type="match status" value="1"/>
</dbReference>
<dbReference type="EC" id="2.7.13.3" evidence="2"/>
<dbReference type="Gene3D" id="3.30.565.10">
    <property type="entry name" value="Histidine kinase-like ATPase, C-terminal domain"/>
    <property type="match status" value="1"/>
</dbReference>
<dbReference type="CDD" id="cd00082">
    <property type="entry name" value="HisKA"/>
    <property type="match status" value="1"/>
</dbReference>
<proteinExistence type="predicted"/>
<evidence type="ECO:0000256" key="3">
    <source>
        <dbReference type="ARBA" id="ARBA00022553"/>
    </source>
</evidence>
<evidence type="ECO:0000313" key="5">
    <source>
        <dbReference type="EMBL" id="UXI66525.1"/>
    </source>
</evidence>
<keyword evidence="6" id="KW-1185">Reference proteome</keyword>
<dbReference type="Pfam" id="PF00512">
    <property type="entry name" value="HisKA"/>
    <property type="match status" value="1"/>
</dbReference>
<dbReference type="PROSITE" id="PS50109">
    <property type="entry name" value="HIS_KIN"/>
    <property type="match status" value="1"/>
</dbReference>
<organism evidence="5 6">
    <name type="scientific">Tahibacter amnicola</name>
    <dbReference type="NCBI Taxonomy" id="2976241"/>
    <lineage>
        <taxon>Bacteria</taxon>
        <taxon>Pseudomonadati</taxon>
        <taxon>Pseudomonadota</taxon>
        <taxon>Gammaproteobacteria</taxon>
        <taxon>Lysobacterales</taxon>
        <taxon>Rhodanobacteraceae</taxon>
        <taxon>Tahibacter</taxon>
    </lineage>
</organism>
<dbReference type="InterPro" id="IPR036890">
    <property type="entry name" value="HATPase_C_sf"/>
</dbReference>
<gene>
    <name evidence="5" type="ORF">N4264_17445</name>
</gene>
<comment type="catalytic activity">
    <reaction evidence="1">
        <text>ATP + protein L-histidine = ADP + protein N-phospho-L-histidine.</text>
        <dbReference type="EC" id="2.7.13.3"/>
    </reaction>
</comment>
<feature type="domain" description="Histidine kinase" evidence="4">
    <location>
        <begin position="21"/>
        <end position="235"/>
    </location>
</feature>
<dbReference type="EMBL" id="CP104694">
    <property type="protein sequence ID" value="UXI66525.1"/>
    <property type="molecule type" value="Genomic_DNA"/>
</dbReference>
<dbReference type="GO" id="GO:0016301">
    <property type="term" value="F:kinase activity"/>
    <property type="evidence" value="ECO:0007669"/>
    <property type="project" value="UniProtKB-KW"/>
</dbReference>
<dbReference type="Gene3D" id="1.10.287.130">
    <property type="match status" value="1"/>
</dbReference>
<keyword evidence="5" id="KW-0808">Transferase</keyword>
<keyword evidence="3" id="KW-0597">Phosphoprotein</keyword>
<evidence type="ECO:0000256" key="1">
    <source>
        <dbReference type="ARBA" id="ARBA00000085"/>
    </source>
</evidence>
<protein>
    <recommendedName>
        <fullName evidence="2">histidine kinase</fullName>
        <ecNumber evidence="2">2.7.13.3</ecNumber>
    </recommendedName>
</protein>
<dbReference type="PANTHER" id="PTHR43547">
    <property type="entry name" value="TWO-COMPONENT HISTIDINE KINASE"/>
    <property type="match status" value="1"/>
</dbReference>
<dbReference type="InterPro" id="IPR036097">
    <property type="entry name" value="HisK_dim/P_sf"/>
</dbReference>
<dbReference type="InterPro" id="IPR003594">
    <property type="entry name" value="HATPase_dom"/>
</dbReference>
<dbReference type="PANTHER" id="PTHR43547:SF2">
    <property type="entry name" value="HYBRID SIGNAL TRANSDUCTION HISTIDINE KINASE C"/>
    <property type="match status" value="1"/>
</dbReference>
<dbReference type="Proteomes" id="UP001064632">
    <property type="component" value="Chromosome"/>
</dbReference>
<sequence>MPGKPPTFASDEAHLTKFLTGLVHDIRNGISPLMMSVQMLKRSLEDDRSRDLLGTAERQISHLLRLVEQISDLAQLRGNIEMRDVQLGMVLDSVVGSHSRLVASAGHTLNVELPETDFYLSGNFHLLARALGALVDNAVRFTPPGGTVGIRVTQQGDGVTIAVTDSGVGIPEALLPVVTEPMSVERRASEFGGGCLGIGLATAQAAAILHGGSLSVSSEGEGKGSTVRMHLPLRVPATGAAEPAKATGTLES</sequence>
<dbReference type="RefSeq" id="WP_261693509.1">
    <property type="nucleotide sequence ID" value="NZ_CP104694.1"/>
</dbReference>
<evidence type="ECO:0000259" key="4">
    <source>
        <dbReference type="PROSITE" id="PS50109"/>
    </source>
</evidence>
<keyword evidence="5" id="KW-0418">Kinase</keyword>
<dbReference type="SMART" id="SM00387">
    <property type="entry name" value="HATPase_c"/>
    <property type="match status" value="1"/>
</dbReference>
<accession>A0ABY6B9J3</accession>
<evidence type="ECO:0000313" key="6">
    <source>
        <dbReference type="Proteomes" id="UP001064632"/>
    </source>
</evidence>
<dbReference type="Pfam" id="PF02518">
    <property type="entry name" value="HATPase_c"/>
    <property type="match status" value="1"/>
</dbReference>